<sequence>MASFATYEDLEKRLGRVFEPSEREWISTLLEDAAEYLRGVIGQRVWPPAAVTFTDVPTAGLVRLPQLPVASIESVTDATGKPVPYKQLPAAIRVKGTRPVTVSYRYGVMDPPRELIRLSCVLVSQTLVSLSHQLGLTSAGVSSIAIDDFRIAFANGGEQTGFTLTPHTIAAIQKQFGTTANITVGDTA</sequence>
<proteinExistence type="predicted"/>
<dbReference type="AlphaFoldDB" id="A0A840DH44"/>
<protein>
    <submittedName>
        <fullName evidence="1">Uncharacterized protein</fullName>
    </submittedName>
</protein>
<dbReference type="RefSeq" id="WP_183304971.1">
    <property type="nucleotide sequence ID" value="NZ_JACIFD010000014.1"/>
</dbReference>
<keyword evidence="2" id="KW-1185">Reference proteome</keyword>
<evidence type="ECO:0000313" key="1">
    <source>
        <dbReference type="EMBL" id="MBB4072050.1"/>
    </source>
</evidence>
<gene>
    <name evidence="1" type="ORF">F5897_001373</name>
</gene>
<accession>A0A840DH44</accession>
<comment type="caution">
    <text evidence="1">The sequence shown here is derived from an EMBL/GenBank/DDBJ whole genome shotgun (WGS) entry which is preliminary data.</text>
</comment>
<dbReference type="EMBL" id="JACIFD010000014">
    <property type="protein sequence ID" value="MBB4072050.1"/>
    <property type="molecule type" value="Genomic_DNA"/>
</dbReference>
<dbReference type="Proteomes" id="UP000571183">
    <property type="component" value="Unassembled WGS sequence"/>
</dbReference>
<name>A0A840DH44_9MICO</name>
<reference evidence="1" key="1">
    <citation type="submission" date="2020-08" db="EMBL/GenBank/DDBJ databases">
        <title>Sequencing the genomes of 1000 actinobacteria strains.</title>
        <authorList>
            <person name="Klenk H.-P."/>
        </authorList>
    </citation>
    <scope>NUCLEOTIDE SEQUENCE [LARGE SCALE GENOMIC DNA]</scope>
    <source>
        <strain evidence="1">DSM 27064</strain>
    </source>
</reference>
<organism evidence="1 2">
    <name type="scientific">Canibacter oris</name>
    <dbReference type="NCBI Taxonomy" id="1365628"/>
    <lineage>
        <taxon>Bacteria</taxon>
        <taxon>Bacillati</taxon>
        <taxon>Actinomycetota</taxon>
        <taxon>Actinomycetes</taxon>
        <taxon>Micrococcales</taxon>
        <taxon>Microbacteriaceae</taxon>
        <taxon>Canibacter</taxon>
    </lineage>
</organism>
<evidence type="ECO:0000313" key="2">
    <source>
        <dbReference type="Proteomes" id="UP000571183"/>
    </source>
</evidence>